<keyword evidence="1" id="KW-0472">Membrane</keyword>
<evidence type="ECO:0000259" key="2">
    <source>
        <dbReference type="SMART" id="SM00128"/>
    </source>
</evidence>
<gene>
    <name evidence="3" type="primary">INP54</name>
    <name evidence="4" type="ordered locus">CAALFM_C501920CA</name>
    <name evidence="3" type="ordered locus">orf19.10690</name>
</gene>
<keyword evidence="5" id="KW-1185">Reference proteome</keyword>
<dbReference type="AlphaFoldDB" id="A0A1D8PNA0"/>
<dbReference type="KEGG" id="cal:CAALFM_C501920CA"/>
<dbReference type="FunCoup" id="A0A1D8PNA0">
    <property type="interactions" value="95"/>
</dbReference>
<dbReference type="GO" id="GO:0071280">
    <property type="term" value="P:cellular response to copper ion"/>
    <property type="evidence" value="ECO:0000315"/>
    <property type="project" value="CGD"/>
</dbReference>
<evidence type="ECO:0000313" key="5">
    <source>
        <dbReference type="Proteomes" id="UP000000559"/>
    </source>
</evidence>
<dbReference type="GO" id="GO:0046856">
    <property type="term" value="P:phosphatidylinositol dephosphorylation"/>
    <property type="evidence" value="ECO:0000315"/>
    <property type="project" value="CGD"/>
</dbReference>
<dbReference type="Gene3D" id="3.60.10.10">
    <property type="entry name" value="Endonuclease/exonuclease/phosphatase"/>
    <property type="match status" value="1"/>
</dbReference>
<dbReference type="InterPro" id="IPR036691">
    <property type="entry name" value="Endo/exonu/phosph_ase_sf"/>
</dbReference>
<name>A0A1D8PNA0_CANAL</name>
<proteinExistence type="predicted"/>
<dbReference type="GO" id="GO:0048015">
    <property type="term" value="P:phosphatidylinositol-mediated signaling"/>
    <property type="evidence" value="ECO:0000315"/>
    <property type="project" value="CGD"/>
</dbReference>
<dbReference type="InterPro" id="IPR000300">
    <property type="entry name" value="IPPc"/>
</dbReference>
<feature type="transmembrane region" description="Helical" evidence="1">
    <location>
        <begin position="439"/>
        <end position="456"/>
    </location>
</feature>
<dbReference type="SMART" id="SM00128">
    <property type="entry name" value="IPPc"/>
    <property type="match status" value="1"/>
</dbReference>
<reference evidence="4 5" key="3">
    <citation type="journal article" date="2013" name="Genome Biol.">
        <title>Assembly of a phased diploid Candida albicans genome facilitates allele-specific measurements and provides a simple model for repeat and indel structure.</title>
        <authorList>
            <person name="Muzzey D."/>
            <person name="Schwartz K."/>
            <person name="Weissman J.S."/>
            <person name="Sherlock G."/>
        </authorList>
    </citation>
    <scope>NUCLEOTIDE SEQUENCE [LARGE SCALE GENOMIC DNA]</scope>
    <source>
        <strain evidence="5">SC5314 / ATCC MYA-2876</strain>
    </source>
</reference>
<dbReference type="STRING" id="237561.A0A1D8PNA0"/>
<dbReference type="GO" id="GO:0005737">
    <property type="term" value="C:cytoplasm"/>
    <property type="evidence" value="ECO:0000314"/>
    <property type="project" value="CGD"/>
</dbReference>
<organism evidence="4 5">
    <name type="scientific">Candida albicans (strain SC5314 / ATCC MYA-2876)</name>
    <name type="common">Yeast</name>
    <dbReference type="NCBI Taxonomy" id="237561"/>
    <lineage>
        <taxon>Eukaryota</taxon>
        <taxon>Fungi</taxon>
        <taxon>Dikarya</taxon>
        <taxon>Ascomycota</taxon>
        <taxon>Saccharomycotina</taxon>
        <taxon>Pichiomycetes</taxon>
        <taxon>Debaryomycetaceae</taxon>
        <taxon>Candida/Lodderomyces clade</taxon>
        <taxon>Candida</taxon>
    </lineage>
</organism>
<dbReference type="PANTHER" id="PTHR11200:SF275">
    <property type="entry name" value="LD06095P"/>
    <property type="match status" value="1"/>
</dbReference>
<dbReference type="eggNOG" id="KOG0565">
    <property type="taxonomic scope" value="Eukaryota"/>
</dbReference>
<feature type="domain" description="Inositol polyphosphate-related phosphatase" evidence="2">
    <location>
        <begin position="10"/>
        <end position="359"/>
    </location>
</feature>
<dbReference type="PANTHER" id="PTHR11200">
    <property type="entry name" value="INOSITOL 5-PHOSPHATASE"/>
    <property type="match status" value="1"/>
</dbReference>
<dbReference type="InParanoid" id="A0A1D8PNA0"/>
<dbReference type="SMR" id="A0A1D8PNA0"/>
<evidence type="ECO:0000313" key="3">
    <source>
        <dbReference type="CGD" id="CAL0000199572"/>
    </source>
</evidence>
<dbReference type="Proteomes" id="UP000000559">
    <property type="component" value="Chromosome 5"/>
</dbReference>
<accession>A0A1D8PNA0</accession>
<dbReference type="GO" id="GO:0004439">
    <property type="term" value="F:phosphatidylinositol-4,5-bisphosphate 5-phosphatase activity"/>
    <property type="evidence" value="ECO:0000318"/>
    <property type="project" value="GO_Central"/>
</dbReference>
<dbReference type="InterPro" id="IPR046985">
    <property type="entry name" value="IP5"/>
</dbReference>
<dbReference type="EMBL" id="CP017627">
    <property type="protein sequence ID" value="AOW29621.1"/>
    <property type="molecule type" value="Genomic_DNA"/>
</dbReference>
<keyword evidence="1" id="KW-0812">Transmembrane</keyword>
<sequence>MIEGSTKGESDIPLYLFTYNCNKRVIDANVFKSKVSQSLPPKDNPSHLYVFALQEFCTILDGSFKASANQQLIAYNELLQVMLFEEYGTDHFQTIAINHTGAVGLIIITPYPSKFQNVRLANTSCGYGYSSMKGGVGVRLRYYPEGKYGDNSVELSFAGIHLNAYEGEYYYLQRNANLLRIVRSLDFGDGYGLIKPNNHVFILGDLNYRTTKEYKKTSVVAQNLLSLADQHSEVDTEYVNQLFVQYDELHNALKNGEVLFGFSEGKIDFKPSYKYYLNTGIYNSKRCPSWCDRILFLSTYETTGNDDLGLQLLRAKGKDSKQKNEGLPVVGKYDCIDELLLSDHRPVFAHIDIPFAPPKSIISPMSGCLEIVSTGLTSDESFSGFEQLQGIDNNTHIESGPTSIYLKPTKLDLLIHTLVTPFMDTTIGYGLWFGTTSEGRLVLLIFALLCFSLWYLF</sequence>
<reference evidence="4 5" key="2">
    <citation type="journal article" date="2007" name="Genome Biol.">
        <title>Assembly of the Candida albicans genome into sixteen supercontigs aligned on the eight chromosomes.</title>
        <authorList>
            <person name="van het Hoog M."/>
            <person name="Rast T.J."/>
            <person name="Martchenko M."/>
            <person name="Grindle S."/>
            <person name="Dignard D."/>
            <person name="Hogues H."/>
            <person name="Cuomo C."/>
            <person name="Berriman M."/>
            <person name="Scherer S."/>
            <person name="Magee B.B."/>
            <person name="Whiteway M."/>
            <person name="Chibana H."/>
            <person name="Nantel A."/>
            <person name="Magee P.T."/>
        </authorList>
    </citation>
    <scope>GENOME REANNOTATION</scope>
    <source>
        <strain evidence="5">SC5314 / ATCC MYA-2876</strain>
    </source>
</reference>
<dbReference type="CGD" id="CAL0000199572">
    <property type="gene designation" value="INP54"/>
</dbReference>
<dbReference type="Pfam" id="PF22669">
    <property type="entry name" value="Exo_endo_phos2"/>
    <property type="match status" value="1"/>
</dbReference>
<dbReference type="FunFam" id="3.60.10.10:FF:000187">
    <property type="entry name" value="Inositol-1,4,5-trisphosphate 5-phosphatase, putative"/>
    <property type="match status" value="1"/>
</dbReference>
<evidence type="ECO:0000313" key="4">
    <source>
        <dbReference type="EMBL" id="AOW29621.1"/>
    </source>
</evidence>
<dbReference type="GO" id="GO:0016791">
    <property type="term" value="F:phosphatase activity"/>
    <property type="evidence" value="ECO:0000315"/>
    <property type="project" value="CGD"/>
</dbReference>
<feature type="transmembrane region" description="Helical" evidence="1">
    <location>
        <begin position="413"/>
        <end position="433"/>
    </location>
</feature>
<keyword evidence="1" id="KW-1133">Transmembrane helix</keyword>
<protein>
    <submittedName>
        <fullName evidence="4">Phosphoinositide 5-phosphatase</fullName>
    </submittedName>
</protein>
<dbReference type="RefSeq" id="XP_714597.2">
    <property type="nucleotide sequence ID" value="XM_709504.2"/>
</dbReference>
<reference evidence="4 5" key="1">
    <citation type="journal article" date="2004" name="Proc. Natl. Acad. Sci. U.S.A.">
        <title>The diploid genome sequence of Candida albicans.</title>
        <authorList>
            <person name="Jones T."/>
            <person name="Federspiel N.A."/>
            <person name="Chibana H."/>
            <person name="Dungan J."/>
            <person name="Kalman S."/>
            <person name="Magee B.B."/>
            <person name="Newport G."/>
            <person name="Thorstenson Y.R."/>
            <person name="Agabian N."/>
            <person name="Magee P.T."/>
            <person name="Davis R.W."/>
            <person name="Scherer S."/>
        </authorList>
    </citation>
    <scope>NUCLEOTIDE SEQUENCE [LARGE SCALE GENOMIC DNA]</scope>
    <source>
        <strain evidence="5">SC5314 / ATCC MYA-2876</strain>
    </source>
</reference>
<evidence type="ECO:0000256" key="1">
    <source>
        <dbReference type="SAM" id="Phobius"/>
    </source>
</evidence>
<dbReference type="SUPFAM" id="SSF56219">
    <property type="entry name" value="DNase I-like"/>
    <property type="match status" value="1"/>
</dbReference>
<dbReference type="VEuPathDB" id="FungiDB:C5_01920C_A"/>
<dbReference type="GeneID" id="3643742"/>
<dbReference type="OrthoDB" id="62798at2759"/>